<dbReference type="AlphaFoldDB" id="A0A813H354"/>
<proteinExistence type="predicted"/>
<name>A0A813H354_POLGL</name>
<sequence length="528" mass="58471">MGSGTDGRPSVRSLRVLKLIAMLHENRSRLLEVISFLPPDVAAEFGIGGSLEVESRESFRLELREGPAEERCSAEYLGWTLVPRVCEAGGSAALRVFISDKEAQMAAGERWQSSISCLFVAEAAERGLTIFTEEDFVDILRLATVMCFLGDLSEQHDIVTAYARESGMQHLLKVLKEGNERLGQIVVCLPQQVRDVLLASSFAKRCLAEFDAVDTTAAASLELKVLLPVLVALGLAERLNVTIEQCVRFRDFIAPEDSMIQRAEVVSCCQFMLALAYLDTREGQVAADNACIVLGERRVEELLVMLEQDKHAVTKTELLLPGDVADYLTSSSFAEQCQERFQQLDQGQKGVLESPDVFHVVSELSGADPFAVSLEQCDRFVAIFGTCGALSVEEFSVLARHLCIMSFLHSEKGRGHLSWALESLRRGHYSPTSTGTVDREEHFGQPFHAISSTTLDWSVSMSSPVLRSSSPLRSLLASKEVTQRPELDLSDLEHLSKDAQFYMHKSQRLEEENKFLTASLLKFQSVSP</sequence>
<evidence type="ECO:0000313" key="1">
    <source>
        <dbReference type="EMBL" id="CAE8632117.1"/>
    </source>
</evidence>
<reference evidence="1" key="1">
    <citation type="submission" date="2021-02" db="EMBL/GenBank/DDBJ databases">
        <authorList>
            <person name="Dougan E. K."/>
            <person name="Rhodes N."/>
            <person name="Thang M."/>
            <person name="Chan C."/>
        </authorList>
    </citation>
    <scope>NUCLEOTIDE SEQUENCE</scope>
</reference>
<evidence type="ECO:0000313" key="2">
    <source>
        <dbReference type="Proteomes" id="UP000654075"/>
    </source>
</evidence>
<gene>
    <name evidence="1" type="ORF">PGLA1383_LOCUS48101</name>
</gene>
<keyword evidence="2" id="KW-1185">Reference proteome</keyword>
<evidence type="ECO:0008006" key="3">
    <source>
        <dbReference type="Google" id="ProtNLM"/>
    </source>
</evidence>
<accession>A0A813H354</accession>
<dbReference type="Proteomes" id="UP000654075">
    <property type="component" value="Unassembled WGS sequence"/>
</dbReference>
<protein>
    <recommendedName>
        <fullName evidence="3">EF-hand domain-containing protein</fullName>
    </recommendedName>
</protein>
<organism evidence="1 2">
    <name type="scientific">Polarella glacialis</name>
    <name type="common">Dinoflagellate</name>
    <dbReference type="NCBI Taxonomy" id="89957"/>
    <lineage>
        <taxon>Eukaryota</taxon>
        <taxon>Sar</taxon>
        <taxon>Alveolata</taxon>
        <taxon>Dinophyceae</taxon>
        <taxon>Suessiales</taxon>
        <taxon>Suessiaceae</taxon>
        <taxon>Polarella</taxon>
    </lineage>
</organism>
<comment type="caution">
    <text evidence="1">The sequence shown here is derived from an EMBL/GenBank/DDBJ whole genome shotgun (WGS) entry which is preliminary data.</text>
</comment>
<dbReference type="EMBL" id="CAJNNV010030314">
    <property type="protein sequence ID" value="CAE8632117.1"/>
    <property type="molecule type" value="Genomic_DNA"/>
</dbReference>